<dbReference type="InterPro" id="IPR050039">
    <property type="entry name" value="MAB_1171c-like"/>
</dbReference>
<evidence type="ECO:0000259" key="2">
    <source>
        <dbReference type="Pfam" id="PF20182"/>
    </source>
</evidence>
<name>A0ABV8GL20_9ACTN</name>
<feature type="transmembrane region" description="Helical" evidence="1">
    <location>
        <begin position="204"/>
        <end position="224"/>
    </location>
</feature>
<evidence type="ECO:0000256" key="1">
    <source>
        <dbReference type="SAM" id="Phobius"/>
    </source>
</evidence>
<dbReference type="Pfam" id="PF20182">
    <property type="entry name" value="DUF6545"/>
    <property type="match status" value="1"/>
</dbReference>
<evidence type="ECO:0000313" key="4">
    <source>
        <dbReference type="Proteomes" id="UP001595851"/>
    </source>
</evidence>
<keyword evidence="4" id="KW-1185">Reference proteome</keyword>
<sequence length="356" mass="39282">MAGWLATAALWAAVTVRFRQRSTRQDWGLLVMFTGMAVGFTLARPEIAQFIDVPEMALPSLLKRCTAMLGAVGVALYMSAVAGRRGWTHITATVTVICLLIVTHFAGAYRWAETDVFFADPARFTLSNPGVWAGWAHFLLWYLYVAFVTLALATTCIAVLIQVTGVLRTQLGVFALGAIWCAVSPVYALAGIAGLIPYDLDVDRTFLLMPSILLLVIGMGWQAIHRGRASGRAWWLYTRLRGLWRMLVQAQPEVVLNVEGGPWRVRLHRRVVECLDAMRQLSAYLPEGTFATGRVDADTAALRLRESLIARKTGDKARDISAGAPAAAGEDIPKEATWLVSVWWAWKRLERSLGPV</sequence>
<evidence type="ECO:0000313" key="3">
    <source>
        <dbReference type="EMBL" id="MFC4014656.1"/>
    </source>
</evidence>
<keyword evidence="1" id="KW-0812">Transmembrane</keyword>
<gene>
    <name evidence="3" type="ORF">ACFOY2_46050</name>
</gene>
<dbReference type="RefSeq" id="WP_379534491.1">
    <property type="nucleotide sequence ID" value="NZ_JBHSBI010000036.1"/>
</dbReference>
<protein>
    <submittedName>
        <fullName evidence="3">MAB_1171c family putative transporter</fullName>
    </submittedName>
</protein>
<dbReference type="Proteomes" id="UP001595851">
    <property type="component" value="Unassembled WGS sequence"/>
</dbReference>
<reference evidence="4" key="1">
    <citation type="journal article" date="2019" name="Int. J. Syst. Evol. Microbiol.">
        <title>The Global Catalogue of Microorganisms (GCM) 10K type strain sequencing project: providing services to taxonomists for standard genome sequencing and annotation.</title>
        <authorList>
            <consortium name="The Broad Institute Genomics Platform"/>
            <consortium name="The Broad Institute Genome Sequencing Center for Infectious Disease"/>
            <person name="Wu L."/>
            <person name="Ma J."/>
        </authorList>
    </citation>
    <scope>NUCLEOTIDE SEQUENCE [LARGE SCALE GENOMIC DNA]</scope>
    <source>
        <strain evidence="4">TBRC 1276</strain>
    </source>
</reference>
<keyword evidence="1" id="KW-1133">Transmembrane helix</keyword>
<proteinExistence type="predicted"/>
<dbReference type="EMBL" id="JBHSBI010000036">
    <property type="protein sequence ID" value="MFC4014656.1"/>
    <property type="molecule type" value="Genomic_DNA"/>
</dbReference>
<organism evidence="3 4">
    <name type="scientific">Nonomuraea purpurea</name>
    <dbReference type="NCBI Taxonomy" id="1849276"/>
    <lineage>
        <taxon>Bacteria</taxon>
        <taxon>Bacillati</taxon>
        <taxon>Actinomycetota</taxon>
        <taxon>Actinomycetes</taxon>
        <taxon>Streptosporangiales</taxon>
        <taxon>Streptosporangiaceae</taxon>
        <taxon>Nonomuraea</taxon>
    </lineage>
</organism>
<keyword evidence="1" id="KW-0472">Membrane</keyword>
<feature type="transmembrane region" description="Helical" evidence="1">
    <location>
        <begin position="56"/>
        <end position="78"/>
    </location>
</feature>
<feature type="transmembrane region" description="Helical" evidence="1">
    <location>
        <begin position="132"/>
        <end position="161"/>
    </location>
</feature>
<feature type="domain" description="DUF6545" evidence="2">
    <location>
        <begin position="233"/>
        <end position="347"/>
    </location>
</feature>
<feature type="transmembrane region" description="Helical" evidence="1">
    <location>
        <begin position="173"/>
        <end position="198"/>
    </location>
</feature>
<dbReference type="InterPro" id="IPR046675">
    <property type="entry name" value="DUF6545"/>
</dbReference>
<dbReference type="NCBIfam" id="NF042915">
    <property type="entry name" value="MAB_1171c_fam"/>
    <property type="match status" value="1"/>
</dbReference>
<accession>A0ABV8GL20</accession>
<feature type="transmembrane region" description="Helical" evidence="1">
    <location>
        <begin position="27"/>
        <end position="44"/>
    </location>
</feature>
<comment type="caution">
    <text evidence="3">The sequence shown here is derived from an EMBL/GenBank/DDBJ whole genome shotgun (WGS) entry which is preliminary data.</text>
</comment>
<feature type="transmembrane region" description="Helical" evidence="1">
    <location>
        <begin position="90"/>
        <end position="112"/>
    </location>
</feature>